<keyword evidence="5" id="KW-1185">Reference proteome</keyword>
<dbReference type="GO" id="GO:0032259">
    <property type="term" value="P:methylation"/>
    <property type="evidence" value="ECO:0007669"/>
    <property type="project" value="UniProtKB-KW"/>
</dbReference>
<dbReference type="EMBL" id="AP019755">
    <property type="protein sequence ID" value="BBL35212.1"/>
    <property type="molecule type" value="Genomic_DNA"/>
</dbReference>
<sequence>MSKTSTTLYTHGHERSALASHSARTAKNSAAYLLPHLKPGMHLLDIGCGPGTITLDLAALVAPGITIGIENVDTPLVTARTEAVARSDTTTRFQLADVLNLPFENETFNVVHAHQVLQHLKDPVAALREMVRVCKTDGFIAVRDADYAAMSWYPELPQLERWRETYRAAAYANGAQPDAGRRLRAWAHAAGIANPQITASVWSYADETACQWWGNGQANRCAGSIFSNQAQEQGLDDAEIEAIVNGWRQWAAEPDAWFCMPHGELLAQIRR</sequence>
<dbReference type="Pfam" id="PF13847">
    <property type="entry name" value="Methyltransf_31"/>
    <property type="match status" value="1"/>
</dbReference>
<feature type="domain" description="Methyltransferase" evidence="3">
    <location>
        <begin position="38"/>
        <end position="170"/>
    </location>
</feature>
<dbReference type="Proteomes" id="UP000316473">
    <property type="component" value="Chromosome"/>
</dbReference>
<evidence type="ECO:0000313" key="4">
    <source>
        <dbReference type="EMBL" id="BBL35212.1"/>
    </source>
</evidence>
<dbReference type="CDD" id="cd02440">
    <property type="entry name" value="AdoMet_MTases"/>
    <property type="match status" value="1"/>
</dbReference>
<proteinExistence type="predicted"/>
<protein>
    <submittedName>
        <fullName evidence="4">2-phytyl-1,4-naphtoquinone methyltransferase</fullName>
    </submittedName>
</protein>
<evidence type="ECO:0000256" key="1">
    <source>
        <dbReference type="ARBA" id="ARBA00022679"/>
    </source>
</evidence>
<dbReference type="InterPro" id="IPR029063">
    <property type="entry name" value="SAM-dependent_MTases_sf"/>
</dbReference>
<dbReference type="SUPFAM" id="SSF53335">
    <property type="entry name" value="S-adenosyl-L-methionine-dependent methyltransferases"/>
    <property type="match status" value="1"/>
</dbReference>
<feature type="region of interest" description="Disordered" evidence="2">
    <location>
        <begin position="1"/>
        <end position="21"/>
    </location>
</feature>
<dbReference type="InterPro" id="IPR050447">
    <property type="entry name" value="Erg6_SMT_methyltransf"/>
</dbReference>
<reference evidence="4 5" key="1">
    <citation type="submission" date="2019-06" db="EMBL/GenBank/DDBJ databases">
        <title>Nitrosomonas stercoris KYUHI-S whole genome shotgun sequence.</title>
        <authorList>
            <person name="Nakagawa T."/>
            <person name="Tsuchiya Y."/>
            <person name="Takahashi R."/>
        </authorList>
    </citation>
    <scope>NUCLEOTIDE SEQUENCE [LARGE SCALE GENOMIC DNA]</scope>
    <source>
        <strain evidence="4 5">KYUHI-S</strain>
    </source>
</reference>
<organism evidence="4 5">
    <name type="scientific">Nitrosomonas stercoris</name>
    <dbReference type="NCBI Taxonomy" id="1444684"/>
    <lineage>
        <taxon>Bacteria</taxon>
        <taxon>Pseudomonadati</taxon>
        <taxon>Pseudomonadota</taxon>
        <taxon>Betaproteobacteria</taxon>
        <taxon>Nitrosomonadales</taxon>
        <taxon>Nitrosomonadaceae</taxon>
        <taxon>Nitrosomonas</taxon>
    </lineage>
</organism>
<keyword evidence="4" id="KW-0489">Methyltransferase</keyword>
<evidence type="ECO:0000256" key="2">
    <source>
        <dbReference type="SAM" id="MobiDB-lite"/>
    </source>
</evidence>
<dbReference type="InterPro" id="IPR025714">
    <property type="entry name" value="Methyltranfer_dom"/>
</dbReference>
<dbReference type="GO" id="GO:0016126">
    <property type="term" value="P:sterol biosynthetic process"/>
    <property type="evidence" value="ECO:0007669"/>
    <property type="project" value="TreeGrafter"/>
</dbReference>
<keyword evidence="1 4" id="KW-0808">Transferase</keyword>
<evidence type="ECO:0000259" key="3">
    <source>
        <dbReference type="Pfam" id="PF13847"/>
    </source>
</evidence>
<gene>
    <name evidence="4" type="ORF">Nstercoris_01474</name>
</gene>
<dbReference type="KEGG" id="nst:Nstercoris_01474"/>
<dbReference type="Gene3D" id="3.40.50.150">
    <property type="entry name" value="Vaccinia Virus protein VP39"/>
    <property type="match status" value="1"/>
</dbReference>
<dbReference type="GO" id="GO:0003838">
    <property type="term" value="F:sterol 24-C-methyltransferase activity"/>
    <property type="evidence" value="ECO:0007669"/>
    <property type="project" value="TreeGrafter"/>
</dbReference>
<accession>A0A4Y1YM40</accession>
<name>A0A4Y1YM40_9PROT</name>
<dbReference type="PANTHER" id="PTHR44068:SF1">
    <property type="entry name" value="HYPOTHETICAL LOC100005854"/>
    <property type="match status" value="1"/>
</dbReference>
<dbReference type="AlphaFoldDB" id="A0A4Y1YM40"/>
<evidence type="ECO:0000313" key="5">
    <source>
        <dbReference type="Proteomes" id="UP000316473"/>
    </source>
</evidence>
<dbReference type="PANTHER" id="PTHR44068">
    <property type="entry name" value="ZGC:194242"/>
    <property type="match status" value="1"/>
</dbReference>